<accession>A0ABR6EG90</accession>
<evidence type="ECO:0000256" key="2">
    <source>
        <dbReference type="ARBA" id="ARBA00023315"/>
    </source>
</evidence>
<dbReference type="PANTHER" id="PTHR43877">
    <property type="entry name" value="AMINOALKYLPHOSPHONATE N-ACETYLTRANSFERASE-RELATED-RELATED"/>
    <property type="match status" value="1"/>
</dbReference>
<sequence>MDDSVEIRPARQGESADVAELRWRWVRENGAAPTLTREVFVSRFVRWARENEHTHRCLVAVRGPRVVGMAWLATVPRVPSPLAVERASGDVQCVYVVPEERDGGLGGRLVEAVLDLAREQGHERVTVHSSDRAVAGYRRWGFDASPRLLQAEPGAR</sequence>
<keyword evidence="2" id="KW-0012">Acyltransferase</keyword>
<dbReference type="InterPro" id="IPR016181">
    <property type="entry name" value="Acyl_CoA_acyltransferase"/>
</dbReference>
<evidence type="ECO:0000313" key="4">
    <source>
        <dbReference type="EMBL" id="MBB1244360.1"/>
    </source>
</evidence>
<keyword evidence="1" id="KW-0808">Transferase</keyword>
<dbReference type="InterPro" id="IPR000182">
    <property type="entry name" value="GNAT_dom"/>
</dbReference>
<comment type="caution">
    <text evidence="4">The sequence shown here is derived from an EMBL/GenBank/DDBJ whole genome shotgun (WGS) entry which is preliminary data.</text>
</comment>
<name>A0ABR6EG90_9ACTN</name>
<proteinExistence type="predicted"/>
<evidence type="ECO:0000259" key="3">
    <source>
        <dbReference type="PROSITE" id="PS51186"/>
    </source>
</evidence>
<dbReference type="PROSITE" id="PS51186">
    <property type="entry name" value="GNAT"/>
    <property type="match status" value="1"/>
</dbReference>
<evidence type="ECO:0000256" key="1">
    <source>
        <dbReference type="ARBA" id="ARBA00022679"/>
    </source>
</evidence>
<dbReference type="CDD" id="cd04301">
    <property type="entry name" value="NAT_SF"/>
    <property type="match status" value="1"/>
</dbReference>
<reference evidence="5" key="1">
    <citation type="journal article" date="2020" name="Syst. Appl. Microbiol.">
        <title>Streptomyces alkaliterrae sp. nov., isolated from an alkaline soil, and emended descriptions of Streptomyces alkaliphilus, Streptomyces calidiresistens and Streptomyces durbertensis.</title>
        <authorList>
            <person name="Swiecimska M."/>
            <person name="Golinska P."/>
            <person name="Nouioui I."/>
            <person name="Wypij M."/>
            <person name="Rai M."/>
            <person name="Sangal V."/>
            <person name="Goodfellow M."/>
        </authorList>
    </citation>
    <scope>NUCLEOTIDE SEQUENCE [LARGE SCALE GENOMIC DNA]</scope>
    <source>
        <strain evidence="5">DSM 104538</strain>
    </source>
</reference>
<keyword evidence="5" id="KW-1185">Reference proteome</keyword>
<protein>
    <submittedName>
        <fullName evidence="4">GNAT family N-acetyltransferase</fullName>
    </submittedName>
</protein>
<evidence type="ECO:0000313" key="5">
    <source>
        <dbReference type="Proteomes" id="UP000766698"/>
    </source>
</evidence>
<feature type="domain" description="N-acetyltransferase" evidence="3">
    <location>
        <begin position="5"/>
        <end position="156"/>
    </location>
</feature>
<organism evidence="4 5">
    <name type="scientific">Streptomyces durbertensis</name>
    <dbReference type="NCBI Taxonomy" id="2448886"/>
    <lineage>
        <taxon>Bacteria</taxon>
        <taxon>Bacillati</taxon>
        <taxon>Actinomycetota</taxon>
        <taxon>Actinomycetes</taxon>
        <taxon>Kitasatosporales</taxon>
        <taxon>Streptomycetaceae</taxon>
        <taxon>Streptomyces</taxon>
    </lineage>
</organism>
<dbReference type="EMBL" id="WMLF01000148">
    <property type="protein sequence ID" value="MBB1244360.1"/>
    <property type="molecule type" value="Genomic_DNA"/>
</dbReference>
<dbReference type="InterPro" id="IPR050832">
    <property type="entry name" value="Bact_Acetyltransf"/>
</dbReference>
<dbReference type="Proteomes" id="UP000766698">
    <property type="component" value="Unassembled WGS sequence"/>
</dbReference>
<dbReference type="RefSeq" id="WP_182855725.1">
    <property type="nucleotide sequence ID" value="NZ_WMLF01000148.1"/>
</dbReference>
<dbReference type="Gene3D" id="3.40.630.30">
    <property type="match status" value="1"/>
</dbReference>
<dbReference type="SUPFAM" id="SSF55729">
    <property type="entry name" value="Acyl-CoA N-acyltransferases (Nat)"/>
    <property type="match status" value="1"/>
</dbReference>
<gene>
    <name evidence="4" type="ORF">GL263_12435</name>
</gene>
<dbReference type="Pfam" id="PF00583">
    <property type="entry name" value="Acetyltransf_1"/>
    <property type="match status" value="1"/>
</dbReference>